<feature type="transmembrane region" description="Helical" evidence="7">
    <location>
        <begin position="183"/>
        <end position="201"/>
    </location>
</feature>
<evidence type="ECO:0000256" key="3">
    <source>
        <dbReference type="ARBA" id="ARBA00022475"/>
    </source>
</evidence>
<dbReference type="GO" id="GO:0005886">
    <property type="term" value="C:plasma membrane"/>
    <property type="evidence" value="ECO:0007669"/>
    <property type="project" value="UniProtKB-SubCell"/>
</dbReference>
<feature type="transmembrane region" description="Helical" evidence="7">
    <location>
        <begin position="268"/>
        <end position="287"/>
    </location>
</feature>
<feature type="transmembrane region" description="Helical" evidence="7">
    <location>
        <begin position="124"/>
        <end position="145"/>
    </location>
</feature>
<keyword evidence="6 7" id="KW-0472">Membrane</keyword>
<feature type="transmembrane region" description="Helical" evidence="7">
    <location>
        <begin position="152"/>
        <end position="177"/>
    </location>
</feature>
<organism evidence="8 9">
    <name type="scientific">Scopulibacillus darangshiensis</name>
    <dbReference type="NCBI Taxonomy" id="442528"/>
    <lineage>
        <taxon>Bacteria</taxon>
        <taxon>Bacillati</taxon>
        <taxon>Bacillota</taxon>
        <taxon>Bacilli</taxon>
        <taxon>Bacillales</taxon>
        <taxon>Sporolactobacillaceae</taxon>
        <taxon>Scopulibacillus</taxon>
    </lineage>
</organism>
<sequence length="359" mass="38422">MEGQTHLPASTVVKNNKRWIVGSIIFLIAAAIGLFLVKWHPYFYKVIKSATEHSIGSSIVSGDKASAPEPSWTAAWNYSVVYFKSIWQAFVVAIILSSLVQVLVPTDWIHRLIGKTTYGSTLIAGFSALPGMMCTCCAAPLVVGLRKQQSTVAAAVAFWFGNTALNPAVLIFMFFILGWKFTLLRLLFGIVLVFGVSYMAGRFSKETADPKPIVEKAKTAQDAKGNFLIRWLKSIGAIALATIPAYLISVFALGAFRAWLFPMVGDQLTGGILAIIAFAIAGTLFVIPTAAEIPIIQTFMSFGLGAGPAAALAITLPVISLPSALMVRRALSWRVLVFLGALVSLLGIIAGLIGTILIG</sequence>
<feature type="transmembrane region" description="Helical" evidence="7">
    <location>
        <begin position="234"/>
        <end position="256"/>
    </location>
</feature>
<gene>
    <name evidence="8" type="ORF">EV207_15116</name>
</gene>
<evidence type="ECO:0000256" key="1">
    <source>
        <dbReference type="ARBA" id="ARBA00004651"/>
    </source>
</evidence>
<comment type="subcellular location">
    <subcellularLocation>
        <location evidence="1">Cell membrane</location>
        <topology evidence="1">Multi-pass membrane protein</topology>
    </subcellularLocation>
</comment>
<accession>A0A4R2NH70</accession>
<comment type="similarity">
    <text evidence="2">Belongs to the UPF0718 family.</text>
</comment>
<evidence type="ECO:0000256" key="7">
    <source>
        <dbReference type="SAM" id="Phobius"/>
    </source>
</evidence>
<proteinExistence type="inferred from homology"/>
<evidence type="ECO:0000256" key="5">
    <source>
        <dbReference type="ARBA" id="ARBA00022989"/>
    </source>
</evidence>
<dbReference type="PANTHER" id="PTHR43299">
    <property type="entry name" value="UPF0718 PROTEIN YRAQ"/>
    <property type="match status" value="1"/>
</dbReference>
<dbReference type="Proteomes" id="UP000295416">
    <property type="component" value="Unassembled WGS sequence"/>
</dbReference>
<name>A0A4R2NH70_9BACL</name>
<dbReference type="InterPro" id="IPR005524">
    <property type="entry name" value="DUF318"/>
</dbReference>
<evidence type="ECO:0000313" key="8">
    <source>
        <dbReference type="EMBL" id="TCP20650.1"/>
    </source>
</evidence>
<dbReference type="AlphaFoldDB" id="A0A4R2NH70"/>
<evidence type="ECO:0000256" key="6">
    <source>
        <dbReference type="ARBA" id="ARBA00023136"/>
    </source>
</evidence>
<keyword evidence="4 7" id="KW-0812">Transmembrane</keyword>
<dbReference type="RefSeq" id="WP_132748016.1">
    <property type="nucleotide sequence ID" value="NZ_SLXK01000051.1"/>
</dbReference>
<feature type="transmembrane region" description="Helical" evidence="7">
    <location>
        <begin position="86"/>
        <end position="104"/>
    </location>
</feature>
<protein>
    <recommendedName>
        <fullName evidence="10">Permease</fullName>
    </recommendedName>
</protein>
<evidence type="ECO:0008006" key="10">
    <source>
        <dbReference type="Google" id="ProtNLM"/>
    </source>
</evidence>
<feature type="transmembrane region" description="Helical" evidence="7">
    <location>
        <begin position="20"/>
        <end position="39"/>
    </location>
</feature>
<evidence type="ECO:0000256" key="2">
    <source>
        <dbReference type="ARBA" id="ARBA00006386"/>
    </source>
</evidence>
<dbReference type="OrthoDB" id="8771795at2"/>
<keyword evidence="9" id="KW-1185">Reference proteome</keyword>
<comment type="caution">
    <text evidence="8">The sequence shown here is derived from an EMBL/GenBank/DDBJ whole genome shotgun (WGS) entry which is preliminary data.</text>
</comment>
<keyword evidence="3" id="KW-1003">Cell membrane</keyword>
<dbReference type="PANTHER" id="PTHR43299:SF1">
    <property type="entry name" value="UPF0718 PROTEIN YRAQ"/>
    <property type="match status" value="1"/>
</dbReference>
<evidence type="ECO:0000256" key="4">
    <source>
        <dbReference type="ARBA" id="ARBA00022692"/>
    </source>
</evidence>
<dbReference type="Pfam" id="PF03773">
    <property type="entry name" value="ArsP_1"/>
    <property type="match status" value="1"/>
</dbReference>
<dbReference type="EMBL" id="SLXK01000051">
    <property type="protein sequence ID" value="TCP20650.1"/>
    <property type="molecule type" value="Genomic_DNA"/>
</dbReference>
<keyword evidence="5 7" id="KW-1133">Transmembrane helix</keyword>
<reference evidence="8 9" key="1">
    <citation type="submission" date="2019-03" db="EMBL/GenBank/DDBJ databases">
        <title>Genomic Encyclopedia of Type Strains, Phase IV (KMG-IV): sequencing the most valuable type-strain genomes for metagenomic binning, comparative biology and taxonomic classification.</title>
        <authorList>
            <person name="Goeker M."/>
        </authorList>
    </citation>
    <scope>NUCLEOTIDE SEQUENCE [LARGE SCALE GENOMIC DNA]</scope>
    <source>
        <strain evidence="8 9">DSM 19377</strain>
    </source>
</reference>
<feature type="transmembrane region" description="Helical" evidence="7">
    <location>
        <begin position="331"/>
        <end position="358"/>
    </location>
</feature>
<evidence type="ECO:0000313" key="9">
    <source>
        <dbReference type="Proteomes" id="UP000295416"/>
    </source>
</evidence>
<feature type="transmembrane region" description="Helical" evidence="7">
    <location>
        <begin position="299"/>
        <end position="319"/>
    </location>
</feature>